<name>Q24CI7_TETTS</name>
<dbReference type="OrthoDB" id="286427at2759"/>
<dbReference type="RefSeq" id="XP_001025718.2">
    <property type="nucleotide sequence ID" value="XM_001025718.3"/>
</dbReference>
<dbReference type="STRING" id="312017.Q24CI7"/>
<dbReference type="InterPro" id="IPR010977">
    <property type="entry name" value="Aromatic_deC"/>
</dbReference>
<keyword evidence="9" id="KW-1185">Reference proteome</keyword>
<organism evidence="8 9">
    <name type="scientific">Tetrahymena thermophila (strain SB210)</name>
    <dbReference type="NCBI Taxonomy" id="312017"/>
    <lineage>
        <taxon>Eukaryota</taxon>
        <taxon>Sar</taxon>
        <taxon>Alveolata</taxon>
        <taxon>Ciliophora</taxon>
        <taxon>Intramacronucleata</taxon>
        <taxon>Oligohymenophorea</taxon>
        <taxon>Hymenostomatida</taxon>
        <taxon>Tetrahymenina</taxon>
        <taxon>Tetrahymenidae</taxon>
        <taxon>Tetrahymena</taxon>
    </lineage>
</organism>
<dbReference type="Pfam" id="PF00282">
    <property type="entry name" value="Pyridoxal_deC"/>
    <property type="match status" value="1"/>
</dbReference>
<keyword evidence="4 6" id="KW-0663">Pyridoxal phosphate</keyword>
<evidence type="ECO:0000313" key="9">
    <source>
        <dbReference type="Proteomes" id="UP000009168"/>
    </source>
</evidence>
<dbReference type="GO" id="GO:0005737">
    <property type="term" value="C:cytoplasm"/>
    <property type="evidence" value="ECO:0007669"/>
    <property type="project" value="TreeGrafter"/>
</dbReference>
<proteinExistence type="inferred from homology"/>
<dbReference type="KEGG" id="tet:TTHERM_00929550"/>
<evidence type="ECO:0000256" key="4">
    <source>
        <dbReference type="ARBA" id="ARBA00022898"/>
    </source>
</evidence>
<dbReference type="InParanoid" id="Q24CI7"/>
<sequence length="554" mass="63884">MKQFVSLLSKQHYQMSSQTGKNLIEELIAQNKLSKQDLIDYLQQDSANQSEIQPILSNKPQNKFFSSNELRVQGTKMLNLIGDIYDNLDQIPVYPNIKLYDLKSQISEEPPQEGSSFDEILEETKNKFVPAITHWQHPKFFAYFPSSISHPTILADMFASTFHSPAFTWNASPAHTELEYVVVDWIAKMLDLPPQYQLKNSGGGAISVSTSDSYHLAAHAAKLRKINQMKLDPLSPEILKFSSYVFEHTFNTVEKALRIKDINYIRNIPVYFDEQKKNFIPDMAKLEAQIEEDVKNGLHPFFISATYGTTPTCANDPFDQIIALSKKYGMWLNLDCAYAGTTWVCPEYRSLRPDNLLNEVDSLQINFAKLGMVGNVGTLTYVQDKKTFTSAFKKDQGFEITKNAYSGSGDAVDAKDWMIGFGRRWNALKFYYNLKAFGVKGYQEHIRSKSQLAKRFQEYIEKSDRFELFSENLYTLVTFKLKTFKENQNQNDINKKLKELLDKNTLEGYVTPSNIAGIYFFRFVVCNPNTTEQHVDEFWQYLNKCTDQLIREYQ</sequence>
<accession>Q24CI7</accession>
<protein>
    <submittedName>
        <fullName evidence="8">Pyridoxal-dependent decarboxylase domain protein</fullName>
    </submittedName>
</protein>
<dbReference type="GO" id="GO:0006520">
    <property type="term" value="P:amino acid metabolic process"/>
    <property type="evidence" value="ECO:0007669"/>
    <property type="project" value="InterPro"/>
</dbReference>
<dbReference type="EMBL" id="GG662368">
    <property type="protein sequence ID" value="EAS05473.2"/>
    <property type="molecule type" value="Genomic_DNA"/>
</dbReference>
<evidence type="ECO:0000313" key="8">
    <source>
        <dbReference type="EMBL" id="EAS05473.2"/>
    </source>
</evidence>
<dbReference type="InterPro" id="IPR015422">
    <property type="entry name" value="PyrdxlP-dep_Trfase_small"/>
</dbReference>
<reference evidence="9" key="1">
    <citation type="journal article" date="2006" name="PLoS Biol.">
        <title>Macronuclear genome sequence of the ciliate Tetrahymena thermophila, a model eukaryote.</title>
        <authorList>
            <person name="Eisen J.A."/>
            <person name="Coyne R.S."/>
            <person name="Wu M."/>
            <person name="Wu D."/>
            <person name="Thiagarajan M."/>
            <person name="Wortman J.R."/>
            <person name="Badger J.H."/>
            <person name="Ren Q."/>
            <person name="Amedeo P."/>
            <person name="Jones K.M."/>
            <person name="Tallon L.J."/>
            <person name="Delcher A.L."/>
            <person name="Salzberg S.L."/>
            <person name="Silva J.C."/>
            <person name="Haas B.J."/>
            <person name="Majoros W.H."/>
            <person name="Farzad M."/>
            <person name="Carlton J.M."/>
            <person name="Smith R.K. Jr."/>
            <person name="Garg J."/>
            <person name="Pearlman R.E."/>
            <person name="Karrer K.M."/>
            <person name="Sun L."/>
            <person name="Manning G."/>
            <person name="Elde N.C."/>
            <person name="Turkewitz A.P."/>
            <person name="Asai D.J."/>
            <person name="Wilkes D.E."/>
            <person name="Wang Y."/>
            <person name="Cai H."/>
            <person name="Collins K."/>
            <person name="Stewart B.A."/>
            <person name="Lee S.R."/>
            <person name="Wilamowska K."/>
            <person name="Weinberg Z."/>
            <person name="Ruzzo W.L."/>
            <person name="Wloga D."/>
            <person name="Gaertig J."/>
            <person name="Frankel J."/>
            <person name="Tsao C.-C."/>
            <person name="Gorovsky M.A."/>
            <person name="Keeling P.J."/>
            <person name="Waller R.F."/>
            <person name="Patron N.J."/>
            <person name="Cherry J.M."/>
            <person name="Stover N.A."/>
            <person name="Krieger C.J."/>
            <person name="del Toro C."/>
            <person name="Ryder H.F."/>
            <person name="Williamson S.C."/>
            <person name="Barbeau R.A."/>
            <person name="Hamilton E.P."/>
            <person name="Orias E."/>
        </authorList>
    </citation>
    <scope>NUCLEOTIDE SEQUENCE [LARGE SCALE GENOMIC DNA]</scope>
    <source>
        <strain evidence="9">SB210</strain>
    </source>
</reference>
<evidence type="ECO:0000256" key="2">
    <source>
        <dbReference type="ARBA" id="ARBA00009533"/>
    </source>
</evidence>
<dbReference type="GeneID" id="7824335"/>
<gene>
    <name evidence="8" type="ORF">TTHERM_00929550</name>
</gene>
<dbReference type="GO" id="GO:0016831">
    <property type="term" value="F:carboxy-lyase activity"/>
    <property type="evidence" value="ECO:0007669"/>
    <property type="project" value="UniProtKB-KW"/>
</dbReference>
<dbReference type="PANTHER" id="PTHR11999:SF70">
    <property type="entry name" value="MIP05841P"/>
    <property type="match status" value="1"/>
</dbReference>
<evidence type="ECO:0000256" key="5">
    <source>
        <dbReference type="ARBA" id="ARBA00023239"/>
    </source>
</evidence>
<dbReference type="HOGENOM" id="CLU_011856_3_1_1"/>
<keyword evidence="5 7" id="KW-0456">Lyase</keyword>
<dbReference type="GO" id="GO:0019752">
    <property type="term" value="P:carboxylic acid metabolic process"/>
    <property type="evidence" value="ECO:0007669"/>
    <property type="project" value="InterPro"/>
</dbReference>
<evidence type="ECO:0000256" key="3">
    <source>
        <dbReference type="ARBA" id="ARBA00022793"/>
    </source>
</evidence>
<comment type="cofactor">
    <cofactor evidence="1 6 7">
        <name>pyridoxal 5'-phosphate</name>
        <dbReference type="ChEBI" id="CHEBI:597326"/>
    </cofactor>
</comment>
<dbReference type="SUPFAM" id="SSF53383">
    <property type="entry name" value="PLP-dependent transferases"/>
    <property type="match status" value="1"/>
</dbReference>
<keyword evidence="3" id="KW-0210">Decarboxylase</keyword>
<dbReference type="InterPro" id="IPR002129">
    <property type="entry name" value="PyrdxlP-dep_de-COase"/>
</dbReference>
<dbReference type="AlphaFoldDB" id="Q24CI7"/>
<dbReference type="PRINTS" id="PR00800">
    <property type="entry name" value="YHDCRBOXLASE"/>
</dbReference>
<dbReference type="PANTHER" id="PTHR11999">
    <property type="entry name" value="GROUP II PYRIDOXAL-5-PHOSPHATE DECARBOXYLASE"/>
    <property type="match status" value="1"/>
</dbReference>
<dbReference type="eggNOG" id="KOG0628">
    <property type="taxonomic scope" value="Eukaryota"/>
</dbReference>
<dbReference type="OMA" id="NPGFNWS"/>
<dbReference type="Gene3D" id="3.90.1150.10">
    <property type="entry name" value="Aspartate Aminotransferase, domain 1"/>
    <property type="match status" value="1"/>
</dbReference>
<evidence type="ECO:0000256" key="1">
    <source>
        <dbReference type="ARBA" id="ARBA00001933"/>
    </source>
</evidence>
<feature type="modified residue" description="N6-(pyridoxal phosphate)lysine" evidence="6">
    <location>
        <position position="369"/>
    </location>
</feature>
<comment type="similarity">
    <text evidence="2 7">Belongs to the group II decarboxylase family.</text>
</comment>
<dbReference type="InterPro" id="IPR015424">
    <property type="entry name" value="PyrdxlP-dep_Trfase"/>
</dbReference>
<dbReference type="GO" id="GO:0030170">
    <property type="term" value="F:pyridoxal phosphate binding"/>
    <property type="evidence" value="ECO:0007669"/>
    <property type="project" value="InterPro"/>
</dbReference>
<evidence type="ECO:0000256" key="7">
    <source>
        <dbReference type="RuleBase" id="RU000382"/>
    </source>
</evidence>
<dbReference type="Proteomes" id="UP000009168">
    <property type="component" value="Unassembled WGS sequence"/>
</dbReference>
<evidence type="ECO:0000256" key="6">
    <source>
        <dbReference type="PIRSR" id="PIRSR602129-50"/>
    </source>
</evidence>
<dbReference type="Gene3D" id="1.20.1340.10">
    <property type="entry name" value="dopa decarboxylase, N-terminal domain"/>
    <property type="match status" value="1"/>
</dbReference>
<dbReference type="Gene3D" id="3.40.640.10">
    <property type="entry name" value="Type I PLP-dependent aspartate aminotransferase-like (Major domain)"/>
    <property type="match status" value="1"/>
</dbReference>
<dbReference type="InterPro" id="IPR015421">
    <property type="entry name" value="PyrdxlP-dep_Trfase_major"/>
</dbReference>